<dbReference type="RefSeq" id="WP_149068978.1">
    <property type="nucleotide sequence ID" value="NZ_VTHL01000001.1"/>
</dbReference>
<feature type="transmembrane region" description="Helical" evidence="1">
    <location>
        <begin position="12"/>
        <end position="37"/>
    </location>
</feature>
<proteinExistence type="predicted"/>
<reference evidence="2 3" key="1">
    <citation type="submission" date="2019-08" db="EMBL/GenBank/DDBJ databases">
        <authorList>
            <person name="Seo M.-J."/>
        </authorList>
    </citation>
    <scope>NUCLEOTIDE SEQUENCE [LARGE SCALE GENOMIC DNA]</scope>
    <source>
        <strain evidence="2 3">KIGAM108</strain>
    </source>
</reference>
<keyword evidence="1" id="KW-0812">Transmembrane</keyword>
<comment type="caution">
    <text evidence="2">The sequence shown here is derived from an EMBL/GenBank/DDBJ whole genome shotgun (WGS) entry which is preliminary data.</text>
</comment>
<name>A0A5D6VE18_9BACT</name>
<accession>A0A5D6VE18</accession>
<keyword evidence="1" id="KW-0472">Membrane</keyword>
<organism evidence="2 3">
    <name type="scientific">Hymenobacter lutimineralis</name>
    <dbReference type="NCBI Taxonomy" id="2606448"/>
    <lineage>
        <taxon>Bacteria</taxon>
        <taxon>Pseudomonadati</taxon>
        <taxon>Bacteroidota</taxon>
        <taxon>Cytophagia</taxon>
        <taxon>Cytophagales</taxon>
        <taxon>Hymenobacteraceae</taxon>
        <taxon>Hymenobacter</taxon>
    </lineage>
</organism>
<feature type="transmembrane region" description="Helical" evidence="1">
    <location>
        <begin position="112"/>
        <end position="134"/>
    </location>
</feature>
<dbReference type="EMBL" id="VTHL01000001">
    <property type="protein sequence ID" value="TYZ14193.1"/>
    <property type="molecule type" value="Genomic_DNA"/>
</dbReference>
<feature type="transmembrane region" description="Helical" evidence="1">
    <location>
        <begin position="49"/>
        <end position="69"/>
    </location>
</feature>
<keyword evidence="3" id="KW-1185">Reference proteome</keyword>
<protein>
    <submittedName>
        <fullName evidence="2">Uncharacterized protein</fullName>
    </submittedName>
</protein>
<sequence>MKHLLSARVAANGILVILTLMVVFHLLVLTGVVPYGIVWGGRLKSPSQMLLFETLSISLNLLMLAVVSVASGRVRLRVPRLLLKGALWLMTGLFLLNTLGNLVATTTLEKLLFTPVTLLPVFCLRLAVAGADVATPRVRP</sequence>
<evidence type="ECO:0000313" key="3">
    <source>
        <dbReference type="Proteomes" id="UP000322791"/>
    </source>
</evidence>
<dbReference type="AlphaFoldDB" id="A0A5D6VE18"/>
<feature type="transmembrane region" description="Helical" evidence="1">
    <location>
        <begin position="81"/>
        <end position="100"/>
    </location>
</feature>
<keyword evidence="1" id="KW-1133">Transmembrane helix</keyword>
<evidence type="ECO:0000313" key="2">
    <source>
        <dbReference type="EMBL" id="TYZ14193.1"/>
    </source>
</evidence>
<gene>
    <name evidence="2" type="ORF">FY528_00215</name>
</gene>
<dbReference type="Proteomes" id="UP000322791">
    <property type="component" value="Unassembled WGS sequence"/>
</dbReference>
<evidence type="ECO:0000256" key="1">
    <source>
        <dbReference type="SAM" id="Phobius"/>
    </source>
</evidence>